<proteinExistence type="predicted"/>
<evidence type="ECO:0000313" key="3">
    <source>
        <dbReference type="Proteomes" id="UP001465976"/>
    </source>
</evidence>
<evidence type="ECO:0000313" key="2">
    <source>
        <dbReference type="EMBL" id="KAL0581134.1"/>
    </source>
</evidence>
<protein>
    <submittedName>
        <fullName evidence="2">Uncharacterized protein</fullName>
    </submittedName>
</protein>
<gene>
    <name evidence="2" type="ORF">V5O48_000923</name>
</gene>
<accession>A0ABR3FZY5</accession>
<keyword evidence="3" id="KW-1185">Reference proteome</keyword>
<feature type="region of interest" description="Disordered" evidence="1">
    <location>
        <begin position="1"/>
        <end position="50"/>
    </location>
</feature>
<dbReference type="EMBL" id="JBAHYK010000016">
    <property type="protein sequence ID" value="KAL0581134.1"/>
    <property type="molecule type" value="Genomic_DNA"/>
</dbReference>
<name>A0ABR3FZY5_9AGAR</name>
<sequence>MAKTPKGSTSANTRTSRPNRASASVSFKLENEEMIDADMDTDPKRGDEEDLAAEMSKFLKEFRQQQAKKANMVNTAFENQKKAIYAAGRKRAQEASLMDLKKQEQPYDRCVSDIIPLWHDQDTAINKLLESYDRPVDELFPQRAETVAAAEQMLRENPARREKALKHFLSKAHEQLEESRKQEMAATDASNLIKHYKALLRN</sequence>
<feature type="compositionally biased region" description="Polar residues" evidence="1">
    <location>
        <begin position="1"/>
        <end position="25"/>
    </location>
</feature>
<dbReference type="Proteomes" id="UP001465976">
    <property type="component" value="Unassembled WGS sequence"/>
</dbReference>
<evidence type="ECO:0000256" key="1">
    <source>
        <dbReference type="SAM" id="MobiDB-lite"/>
    </source>
</evidence>
<reference evidence="2 3" key="1">
    <citation type="submission" date="2024-02" db="EMBL/GenBank/DDBJ databases">
        <title>A draft genome for the cacao thread blight pathogen Marasmius crinis-equi.</title>
        <authorList>
            <person name="Cohen S.P."/>
            <person name="Baruah I.K."/>
            <person name="Amoako-Attah I."/>
            <person name="Bukari Y."/>
            <person name="Meinhardt L.W."/>
            <person name="Bailey B.A."/>
        </authorList>
    </citation>
    <scope>NUCLEOTIDE SEQUENCE [LARGE SCALE GENOMIC DNA]</scope>
    <source>
        <strain evidence="2 3">GH-76</strain>
    </source>
</reference>
<organism evidence="2 3">
    <name type="scientific">Marasmius crinis-equi</name>
    <dbReference type="NCBI Taxonomy" id="585013"/>
    <lineage>
        <taxon>Eukaryota</taxon>
        <taxon>Fungi</taxon>
        <taxon>Dikarya</taxon>
        <taxon>Basidiomycota</taxon>
        <taxon>Agaricomycotina</taxon>
        <taxon>Agaricomycetes</taxon>
        <taxon>Agaricomycetidae</taxon>
        <taxon>Agaricales</taxon>
        <taxon>Marasmiineae</taxon>
        <taxon>Marasmiaceae</taxon>
        <taxon>Marasmius</taxon>
    </lineage>
</organism>
<comment type="caution">
    <text evidence="2">The sequence shown here is derived from an EMBL/GenBank/DDBJ whole genome shotgun (WGS) entry which is preliminary data.</text>
</comment>